<sequence>MNFLSTYLQPGEEIKYRAKIHIFLFLQPAILLGIGYMCYLDDARMTRYLGVTLLFLGLVSLVQRVLIKVGSIYAVTNKRVILKTGVISRRTVELVLAKCEGLHVSQNVLGRIFNFGTITVTTGGAISSYPFIARPFTFKREINKQIG</sequence>
<feature type="transmembrane region" description="Helical" evidence="1">
    <location>
        <begin position="48"/>
        <end position="67"/>
    </location>
</feature>
<evidence type="ECO:0000259" key="2">
    <source>
        <dbReference type="Pfam" id="PF03703"/>
    </source>
</evidence>
<dbReference type="EMBL" id="VSSQ01001848">
    <property type="protein sequence ID" value="MPM11579.1"/>
    <property type="molecule type" value="Genomic_DNA"/>
</dbReference>
<evidence type="ECO:0000313" key="3">
    <source>
        <dbReference type="EMBL" id="MPM11579.1"/>
    </source>
</evidence>
<evidence type="ECO:0000256" key="1">
    <source>
        <dbReference type="SAM" id="Phobius"/>
    </source>
</evidence>
<proteinExistence type="predicted"/>
<keyword evidence="1" id="KW-0472">Membrane</keyword>
<dbReference type="Pfam" id="PF03703">
    <property type="entry name" value="bPH_2"/>
    <property type="match status" value="1"/>
</dbReference>
<name>A0A644X673_9ZZZZ</name>
<reference evidence="3" key="1">
    <citation type="submission" date="2019-08" db="EMBL/GenBank/DDBJ databases">
        <authorList>
            <person name="Kucharzyk K."/>
            <person name="Murdoch R.W."/>
            <person name="Higgins S."/>
            <person name="Loffler F."/>
        </authorList>
    </citation>
    <scope>NUCLEOTIDE SEQUENCE</scope>
</reference>
<feature type="domain" description="YdbS-like PH" evidence="2">
    <location>
        <begin position="73"/>
        <end position="134"/>
    </location>
</feature>
<comment type="caution">
    <text evidence="3">The sequence shown here is derived from an EMBL/GenBank/DDBJ whole genome shotgun (WGS) entry which is preliminary data.</text>
</comment>
<organism evidence="3">
    <name type="scientific">bioreactor metagenome</name>
    <dbReference type="NCBI Taxonomy" id="1076179"/>
    <lineage>
        <taxon>unclassified sequences</taxon>
        <taxon>metagenomes</taxon>
        <taxon>ecological metagenomes</taxon>
    </lineage>
</organism>
<protein>
    <recommendedName>
        <fullName evidence="2">YdbS-like PH domain-containing protein</fullName>
    </recommendedName>
</protein>
<feature type="transmembrane region" description="Helical" evidence="1">
    <location>
        <begin position="20"/>
        <end position="39"/>
    </location>
</feature>
<feature type="transmembrane region" description="Helical" evidence="1">
    <location>
        <begin position="112"/>
        <end position="132"/>
    </location>
</feature>
<dbReference type="InterPro" id="IPR005182">
    <property type="entry name" value="YdbS-like_PH"/>
</dbReference>
<dbReference type="PANTHER" id="PTHR37938">
    <property type="entry name" value="BLL0215 PROTEIN"/>
    <property type="match status" value="1"/>
</dbReference>
<dbReference type="PANTHER" id="PTHR37938:SF1">
    <property type="entry name" value="BLL0215 PROTEIN"/>
    <property type="match status" value="1"/>
</dbReference>
<accession>A0A644X673</accession>
<keyword evidence="1" id="KW-0812">Transmembrane</keyword>
<gene>
    <name evidence="3" type="ORF">SDC9_57925</name>
</gene>
<dbReference type="AlphaFoldDB" id="A0A644X673"/>
<keyword evidence="1" id="KW-1133">Transmembrane helix</keyword>